<evidence type="ECO:0000256" key="1">
    <source>
        <dbReference type="ARBA" id="ARBA00023209"/>
    </source>
</evidence>
<dbReference type="Gene3D" id="3.90.1200.10">
    <property type="match status" value="1"/>
</dbReference>
<keyword evidence="1" id="KW-0594">Phospholipid biosynthesis</keyword>
<dbReference type="EC" id="2.7.1.82" evidence="5"/>
<keyword evidence="1" id="KW-0443">Lipid metabolism</keyword>
<dbReference type="InterPro" id="IPR011009">
    <property type="entry name" value="Kinase-like_dom_sf"/>
</dbReference>
<dbReference type="GeneID" id="136798238"/>
<dbReference type="SUPFAM" id="SSF56112">
    <property type="entry name" value="Protein kinase-like (PK-like)"/>
    <property type="match status" value="1"/>
</dbReference>
<evidence type="ECO:0000313" key="7">
    <source>
        <dbReference type="Proteomes" id="UP000594262"/>
    </source>
</evidence>
<dbReference type="EnsemblMetazoa" id="CLYHEMT022766.1">
    <property type="protein sequence ID" value="CLYHEMP022766.1"/>
    <property type="gene ID" value="CLYHEMG022766"/>
</dbReference>
<comment type="pathway">
    <text evidence="3">Phospholipid metabolism; phosphatidylethanolamine biosynthesis; phosphatidylethanolamine from ethanolamine: step 1/3.</text>
</comment>
<dbReference type="GO" id="GO:0004305">
    <property type="term" value="F:ethanolamine kinase activity"/>
    <property type="evidence" value="ECO:0007669"/>
    <property type="project" value="UniProtKB-EC"/>
</dbReference>
<dbReference type="Gene3D" id="3.30.200.20">
    <property type="entry name" value="Phosphorylase Kinase, domain 1"/>
    <property type="match status" value="1"/>
</dbReference>
<organism evidence="6 7">
    <name type="scientific">Clytia hemisphaerica</name>
    <dbReference type="NCBI Taxonomy" id="252671"/>
    <lineage>
        <taxon>Eukaryota</taxon>
        <taxon>Metazoa</taxon>
        <taxon>Cnidaria</taxon>
        <taxon>Hydrozoa</taxon>
        <taxon>Hydroidolina</taxon>
        <taxon>Leptothecata</taxon>
        <taxon>Obeliida</taxon>
        <taxon>Clytiidae</taxon>
        <taxon>Clytia</taxon>
    </lineage>
</organism>
<dbReference type="CDD" id="cd05157">
    <property type="entry name" value="ETNK_euk"/>
    <property type="match status" value="1"/>
</dbReference>
<dbReference type="GO" id="GO:0005737">
    <property type="term" value="C:cytoplasm"/>
    <property type="evidence" value="ECO:0007669"/>
    <property type="project" value="TreeGrafter"/>
</dbReference>
<evidence type="ECO:0000256" key="5">
    <source>
        <dbReference type="ARBA" id="ARBA00038874"/>
    </source>
</evidence>
<protein>
    <recommendedName>
        <fullName evidence="5">ethanolamine kinase</fullName>
        <ecNumber evidence="5">2.7.1.82</ecNumber>
    </recommendedName>
</protein>
<dbReference type="PANTHER" id="PTHR22603:SF66">
    <property type="entry name" value="ETHANOLAMINE KINASE"/>
    <property type="match status" value="1"/>
</dbReference>
<evidence type="ECO:0000256" key="2">
    <source>
        <dbReference type="ARBA" id="ARBA00023264"/>
    </source>
</evidence>
<sequence>MASVNSRVPGVLHFDVTINDKNEESTISMLISHIKKSWNSTDLKKKVYDSGITNRLLGFYVNNDPNTKVSAQCAALGRSDIVLVRIYGAKTELIIDRAQELINMQELSQHGIAPPLYCTFNNGYCYKYIEGRVLEVEDMPKPAIYTLIAKKMAQLHSIKLSDHFLKNHNMESKLFDILHRYINLIPKEFKDATKQKRYEEAVPSLESLRGEVETLSEAISNLKNKPNISFSHNDLLIANFIHDEYQDEIYFIDHEYGCPNCSAYDIGNHFNEWAGVETVDYTLYPSKETQLKWLQIYLDELKTLKGISEEKTGANELENMYVVVQKFSLASNFFWGVWGLIQAHYSEIDFDYLEYAIVRLNEYFKNKDNFLAMKEV</sequence>
<dbReference type="RefSeq" id="XP_066910919.1">
    <property type="nucleotide sequence ID" value="XM_067054818.1"/>
</dbReference>
<keyword evidence="7" id="KW-1185">Reference proteome</keyword>
<keyword evidence="1" id="KW-0444">Lipid biosynthesis</keyword>
<evidence type="ECO:0000256" key="4">
    <source>
        <dbReference type="ARBA" id="ARBA00038211"/>
    </source>
</evidence>
<reference evidence="6" key="1">
    <citation type="submission" date="2021-01" db="UniProtKB">
        <authorList>
            <consortium name="EnsemblMetazoa"/>
        </authorList>
    </citation>
    <scope>IDENTIFICATION</scope>
</reference>
<dbReference type="RefSeq" id="XP_066910918.1">
    <property type="nucleotide sequence ID" value="XM_067054817.1"/>
</dbReference>
<dbReference type="OrthoDB" id="10267235at2759"/>
<dbReference type="GO" id="GO:0006646">
    <property type="term" value="P:phosphatidylethanolamine biosynthetic process"/>
    <property type="evidence" value="ECO:0007669"/>
    <property type="project" value="TreeGrafter"/>
</dbReference>
<name>A0A7M5XGS3_9CNID</name>
<dbReference type="Proteomes" id="UP000594262">
    <property type="component" value="Unplaced"/>
</dbReference>
<dbReference type="PANTHER" id="PTHR22603">
    <property type="entry name" value="CHOLINE/ETHANOALAMINE KINASE"/>
    <property type="match status" value="1"/>
</dbReference>
<comment type="similarity">
    <text evidence="4">Belongs to the choline/ethanolamine kinase family.</text>
</comment>
<dbReference type="Pfam" id="PF01633">
    <property type="entry name" value="Choline_kinase"/>
    <property type="match status" value="1"/>
</dbReference>
<proteinExistence type="inferred from homology"/>
<dbReference type="AlphaFoldDB" id="A0A7M5XGS3"/>
<evidence type="ECO:0000313" key="6">
    <source>
        <dbReference type="EnsemblMetazoa" id="CLYHEMP022766.1"/>
    </source>
</evidence>
<accession>A0A7M5XGS3</accession>
<keyword evidence="2" id="KW-1208">Phospholipid metabolism</keyword>
<evidence type="ECO:0000256" key="3">
    <source>
        <dbReference type="ARBA" id="ARBA00037883"/>
    </source>
</evidence>